<proteinExistence type="predicted"/>
<dbReference type="InterPro" id="IPR001214">
    <property type="entry name" value="SET_dom"/>
</dbReference>
<keyword evidence="11" id="KW-0472">Membrane</keyword>
<feature type="transmembrane region" description="Helical" evidence="11">
    <location>
        <begin position="13"/>
        <end position="31"/>
    </location>
</feature>
<evidence type="ECO:0000256" key="9">
    <source>
        <dbReference type="ARBA" id="ARBA00022833"/>
    </source>
</evidence>
<dbReference type="SMART" id="SM00249">
    <property type="entry name" value="PHD"/>
    <property type="match status" value="1"/>
</dbReference>
<feature type="domain" description="AWS" evidence="13">
    <location>
        <begin position="319"/>
        <end position="362"/>
    </location>
</feature>
<gene>
    <name evidence="14" type="primary">ASHR3</name>
    <name evidence="14" type="ORF">CR513_01006</name>
</gene>
<dbReference type="PROSITE" id="PS50280">
    <property type="entry name" value="SET"/>
    <property type="match status" value="1"/>
</dbReference>
<dbReference type="InterPro" id="IPR001965">
    <property type="entry name" value="Znf_PHD"/>
</dbReference>
<evidence type="ECO:0000256" key="1">
    <source>
        <dbReference type="ARBA" id="ARBA00004123"/>
    </source>
</evidence>
<evidence type="ECO:0000256" key="11">
    <source>
        <dbReference type="SAM" id="Phobius"/>
    </source>
</evidence>
<dbReference type="PROSITE" id="PS51578">
    <property type="entry name" value="SAM_MT43_SET2_2"/>
    <property type="match status" value="1"/>
</dbReference>
<evidence type="ECO:0000313" key="14">
    <source>
        <dbReference type="EMBL" id="RDY14000.1"/>
    </source>
</evidence>
<keyword evidence="10" id="KW-0539">Nucleus</keyword>
<dbReference type="InterPro" id="IPR013083">
    <property type="entry name" value="Znf_RING/FYVE/PHD"/>
</dbReference>
<dbReference type="OrthoDB" id="422362at2759"/>
<organism evidence="14 15">
    <name type="scientific">Mucuna pruriens</name>
    <name type="common">Velvet bean</name>
    <name type="synonym">Dolichos pruriens</name>
    <dbReference type="NCBI Taxonomy" id="157652"/>
    <lineage>
        <taxon>Eukaryota</taxon>
        <taxon>Viridiplantae</taxon>
        <taxon>Streptophyta</taxon>
        <taxon>Embryophyta</taxon>
        <taxon>Tracheophyta</taxon>
        <taxon>Spermatophyta</taxon>
        <taxon>Magnoliopsida</taxon>
        <taxon>eudicotyledons</taxon>
        <taxon>Gunneridae</taxon>
        <taxon>Pentapetalae</taxon>
        <taxon>rosids</taxon>
        <taxon>fabids</taxon>
        <taxon>Fabales</taxon>
        <taxon>Fabaceae</taxon>
        <taxon>Papilionoideae</taxon>
        <taxon>50 kb inversion clade</taxon>
        <taxon>NPAAA clade</taxon>
        <taxon>indigoferoid/millettioid clade</taxon>
        <taxon>Phaseoleae</taxon>
        <taxon>Mucuna</taxon>
    </lineage>
</organism>
<comment type="subcellular location">
    <subcellularLocation>
        <location evidence="2">Chromosome</location>
    </subcellularLocation>
    <subcellularLocation>
        <location evidence="1">Nucleus</location>
    </subcellularLocation>
</comment>
<dbReference type="FunFam" id="2.170.270.10:FF:000043">
    <property type="entry name" value="Histone-lysine N-methyltransferase"/>
    <property type="match status" value="1"/>
</dbReference>
<evidence type="ECO:0000256" key="8">
    <source>
        <dbReference type="ARBA" id="ARBA00022771"/>
    </source>
</evidence>
<feature type="domain" description="SET" evidence="12">
    <location>
        <begin position="362"/>
        <end position="490"/>
    </location>
</feature>
<keyword evidence="7" id="KW-0479">Metal-binding</keyword>
<keyword evidence="8" id="KW-0863">Zinc-finger</keyword>
<dbReference type="InterPro" id="IPR011011">
    <property type="entry name" value="Znf_FYVE_PHD"/>
</dbReference>
<evidence type="ECO:0000256" key="7">
    <source>
        <dbReference type="ARBA" id="ARBA00022723"/>
    </source>
</evidence>
<dbReference type="STRING" id="157652.A0A371IG70"/>
<evidence type="ECO:0000256" key="4">
    <source>
        <dbReference type="ARBA" id="ARBA00022603"/>
    </source>
</evidence>
<keyword evidence="11" id="KW-0812">Transmembrane</keyword>
<evidence type="ECO:0000256" key="5">
    <source>
        <dbReference type="ARBA" id="ARBA00022679"/>
    </source>
</evidence>
<dbReference type="SUPFAM" id="SSF57903">
    <property type="entry name" value="FYVE/PHD zinc finger"/>
    <property type="match status" value="1"/>
</dbReference>
<dbReference type="GO" id="GO:0008270">
    <property type="term" value="F:zinc ion binding"/>
    <property type="evidence" value="ECO:0007669"/>
    <property type="project" value="UniProtKB-KW"/>
</dbReference>
<dbReference type="SUPFAM" id="SSF82199">
    <property type="entry name" value="SET domain"/>
    <property type="match status" value="1"/>
</dbReference>
<dbReference type="SMART" id="SM00317">
    <property type="entry name" value="SET"/>
    <property type="match status" value="1"/>
</dbReference>
<dbReference type="PROSITE" id="PS51215">
    <property type="entry name" value="AWS"/>
    <property type="match status" value="1"/>
</dbReference>
<keyword evidence="11" id="KW-1133">Transmembrane helix</keyword>
<dbReference type="Gene3D" id="3.30.40.10">
    <property type="entry name" value="Zinc/RING finger domain, C3HC4 (zinc finger)"/>
    <property type="match status" value="1"/>
</dbReference>
<evidence type="ECO:0000256" key="2">
    <source>
        <dbReference type="ARBA" id="ARBA00004286"/>
    </source>
</evidence>
<dbReference type="GO" id="GO:0032259">
    <property type="term" value="P:methylation"/>
    <property type="evidence" value="ECO:0007669"/>
    <property type="project" value="UniProtKB-KW"/>
</dbReference>
<evidence type="ECO:0000259" key="13">
    <source>
        <dbReference type="PROSITE" id="PS51215"/>
    </source>
</evidence>
<dbReference type="Proteomes" id="UP000257109">
    <property type="component" value="Unassembled WGS sequence"/>
</dbReference>
<comment type="caution">
    <text evidence="14">The sequence shown here is derived from an EMBL/GenBank/DDBJ whole genome shotgun (WGS) entry which is preliminary data.</text>
</comment>
<feature type="non-terminal residue" evidence="14">
    <location>
        <position position="1"/>
    </location>
</feature>
<dbReference type="GO" id="GO:0005694">
    <property type="term" value="C:chromosome"/>
    <property type="evidence" value="ECO:0007669"/>
    <property type="project" value="UniProtKB-SubCell"/>
</dbReference>
<dbReference type="EMBL" id="QJKJ01000160">
    <property type="protein sequence ID" value="RDY14000.1"/>
    <property type="molecule type" value="Genomic_DNA"/>
</dbReference>
<keyword evidence="3" id="KW-0158">Chromosome</keyword>
<evidence type="ECO:0000256" key="6">
    <source>
        <dbReference type="ARBA" id="ARBA00022691"/>
    </source>
</evidence>
<evidence type="ECO:0000259" key="12">
    <source>
        <dbReference type="PROSITE" id="PS50280"/>
    </source>
</evidence>
<dbReference type="AlphaFoldDB" id="A0A371IG70"/>
<keyword evidence="9" id="KW-0862">Zinc</keyword>
<keyword evidence="6" id="KW-0949">S-adenosyl-L-methionine</keyword>
<dbReference type="InterPro" id="IPR025787">
    <property type="entry name" value="Hist-Lys_N-MeTrfase_SET2_plant"/>
</dbReference>
<sequence length="500" mass="56117">MATFGFPCENSKFGGPVIIGGASFLSLHLFLPSSYASVGKFLLRIPATMPDLGNLSLSAALTLSHCSSDVADAPVKTLPNGFGSEPAFEPRVLKRTRGSLDRVKKPATDKSFQDRLIDPFSLPFLVGAPKMGECCFCRHFIYPGEELLCSVRGCDARYHSECAKEAVGASSLKKFKCPQHVCFICKQKKHLRCVCCKIAFHSKCAPWPDAVLHLKDQPGQAVCWRHPSDWRLDGKNLILLLFIAYTANCWLTGMLYLLDEQPDASTSDISEVFCRLPLPFISEEFKIDSTWKDMDSKMEQPPPYVHIRRIKKKRSDVDDGAGCTSCSSTCSDDCVCRVQCISCSKACHCSENCNNRPFRKEKKIKIVKTELCGWGVEATETIDKGGFIIEYIGEVIDDALCEKRLWDMKYRGVQNFYMCEIRKDFTIDATFKGNTSRFLNHSCDPNCVLEKWLVSNIDGLILVQVDGETRVGVFAARSIEVGESLTYDYRINNVDYKFDR</sequence>
<dbReference type="Gene3D" id="2.170.270.10">
    <property type="entry name" value="SET domain"/>
    <property type="match status" value="1"/>
</dbReference>
<dbReference type="Pfam" id="PF00856">
    <property type="entry name" value="SET"/>
    <property type="match status" value="1"/>
</dbReference>
<keyword evidence="5" id="KW-0808">Transferase</keyword>
<name>A0A371IG70_MUCPR</name>
<keyword evidence="4" id="KW-0489">Methyltransferase</keyword>
<dbReference type="InterPro" id="IPR006560">
    <property type="entry name" value="AWS_dom"/>
</dbReference>
<protein>
    <submittedName>
        <fullName evidence="14">Histone-lysine N-methyltransferase ASHR3</fullName>
    </submittedName>
</protein>
<dbReference type="InterPro" id="IPR046341">
    <property type="entry name" value="SET_dom_sf"/>
</dbReference>
<evidence type="ECO:0000313" key="15">
    <source>
        <dbReference type="Proteomes" id="UP000257109"/>
    </source>
</evidence>
<reference evidence="14" key="1">
    <citation type="submission" date="2018-05" db="EMBL/GenBank/DDBJ databases">
        <title>Draft genome of Mucuna pruriens seed.</title>
        <authorList>
            <person name="Nnadi N.E."/>
            <person name="Vos R."/>
            <person name="Hasami M.H."/>
            <person name="Devisetty U.K."/>
            <person name="Aguiy J.C."/>
        </authorList>
    </citation>
    <scope>NUCLEOTIDE SEQUENCE [LARGE SCALE GENOMIC DNA]</scope>
    <source>
        <strain evidence="14">JCA_2017</strain>
    </source>
</reference>
<dbReference type="GO" id="GO:0005634">
    <property type="term" value="C:nucleus"/>
    <property type="evidence" value="ECO:0007669"/>
    <property type="project" value="UniProtKB-SubCell"/>
</dbReference>
<keyword evidence="15" id="KW-1185">Reference proteome</keyword>
<evidence type="ECO:0000256" key="3">
    <source>
        <dbReference type="ARBA" id="ARBA00022454"/>
    </source>
</evidence>
<dbReference type="InterPro" id="IPR050777">
    <property type="entry name" value="SET2_Histone-Lys_MeTrsfase"/>
</dbReference>
<dbReference type="PANTHER" id="PTHR22884">
    <property type="entry name" value="SET DOMAIN PROTEINS"/>
    <property type="match status" value="1"/>
</dbReference>
<evidence type="ECO:0000256" key="10">
    <source>
        <dbReference type="ARBA" id="ARBA00023242"/>
    </source>
</evidence>
<dbReference type="GO" id="GO:0042054">
    <property type="term" value="F:histone methyltransferase activity"/>
    <property type="evidence" value="ECO:0007669"/>
    <property type="project" value="InterPro"/>
</dbReference>
<accession>A0A371IG70</accession>